<dbReference type="InterPro" id="IPR005302">
    <property type="entry name" value="MoCF_Sase_C"/>
</dbReference>
<dbReference type="RefSeq" id="WP_227928359.1">
    <property type="nucleotide sequence ID" value="NZ_CP094984.1"/>
</dbReference>
<evidence type="ECO:0000313" key="5">
    <source>
        <dbReference type="Proteomes" id="UP000829758"/>
    </source>
</evidence>
<feature type="region of interest" description="Disordered" evidence="1">
    <location>
        <begin position="1"/>
        <end position="25"/>
    </location>
</feature>
<dbReference type="Pfam" id="PF03473">
    <property type="entry name" value="MOSC"/>
    <property type="match status" value="1"/>
</dbReference>
<dbReference type="InterPro" id="IPR052716">
    <property type="entry name" value="MOSC_domain"/>
</dbReference>
<dbReference type="PROSITE" id="PS51340">
    <property type="entry name" value="MOSC"/>
    <property type="match status" value="1"/>
</dbReference>
<dbReference type="InterPro" id="IPR011037">
    <property type="entry name" value="Pyrv_Knase-like_insert_dom_sf"/>
</dbReference>
<dbReference type="GO" id="GO:0030151">
    <property type="term" value="F:molybdenum ion binding"/>
    <property type="evidence" value="ECO:0007669"/>
    <property type="project" value="InterPro"/>
</dbReference>
<dbReference type="GO" id="GO:0003824">
    <property type="term" value="F:catalytic activity"/>
    <property type="evidence" value="ECO:0007669"/>
    <property type="project" value="InterPro"/>
</dbReference>
<reference evidence="3" key="1">
    <citation type="submission" date="2021-10" db="EMBL/GenBank/DDBJ databases">
        <title>Novel species in genus Arthrobacter.</title>
        <authorList>
            <person name="Liu Y."/>
        </authorList>
    </citation>
    <scope>NUCLEOTIDE SEQUENCE</scope>
    <source>
        <strain evidence="3">Zg-Y462</strain>
        <strain evidence="5">zg-Y462</strain>
    </source>
</reference>
<keyword evidence="5" id="KW-1185">Reference proteome</keyword>
<dbReference type="EMBL" id="JAJFZT010000003">
    <property type="protein sequence ID" value="MCC3272245.1"/>
    <property type="molecule type" value="Genomic_DNA"/>
</dbReference>
<organism evidence="3 6">
    <name type="scientific">Arthrobacter zhangbolii</name>
    <dbReference type="NCBI Taxonomy" id="2886936"/>
    <lineage>
        <taxon>Bacteria</taxon>
        <taxon>Bacillati</taxon>
        <taxon>Actinomycetota</taxon>
        <taxon>Actinomycetes</taxon>
        <taxon>Micrococcales</taxon>
        <taxon>Micrococcaceae</taxon>
        <taxon>Arthrobacter</taxon>
    </lineage>
</organism>
<dbReference type="Proteomes" id="UP000829758">
    <property type="component" value="Chromosome"/>
</dbReference>
<dbReference type="SUPFAM" id="SSF50800">
    <property type="entry name" value="PK beta-barrel domain-like"/>
    <property type="match status" value="1"/>
</dbReference>
<proteinExistence type="predicted"/>
<sequence>MTSSLDPATEPVSQQSEAAGSASTTEYRVLSVSRSSKHNFSKDRLESVLLVEGLGIDGDAHSGTTVQHVFRKKSHPAEPNLRQVHLIQAELFDELAQDGFEVRPGDLGENITTRGIDLLNLPEGTLLRIGPDAVVQITGLRNPCRQIDRFQPGLLKAVLPRDSAGKVVRKTGVMGIVLTGGMVSIDDEIRVEVPDGPQRRLRCV</sequence>
<feature type="domain" description="MOSC" evidence="2">
    <location>
        <begin position="43"/>
        <end position="192"/>
    </location>
</feature>
<evidence type="ECO:0000313" key="6">
    <source>
        <dbReference type="Proteomes" id="UP001155145"/>
    </source>
</evidence>
<evidence type="ECO:0000259" key="2">
    <source>
        <dbReference type="PROSITE" id="PS51340"/>
    </source>
</evidence>
<evidence type="ECO:0000313" key="3">
    <source>
        <dbReference type="EMBL" id="MCC3272245.1"/>
    </source>
</evidence>
<protein>
    <submittedName>
        <fullName evidence="3">MOSC domain-containing protein</fullName>
    </submittedName>
</protein>
<gene>
    <name evidence="3" type="ORF">LJ755_05800</name>
    <name evidence="4" type="ORF">MUK71_15115</name>
</gene>
<dbReference type="Gene3D" id="2.40.33.20">
    <property type="entry name" value="PK beta-barrel domain-like"/>
    <property type="match status" value="1"/>
</dbReference>
<dbReference type="Proteomes" id="UP001155145">
    <property type="component" value="Unassembled WGS sequence"/>
</dbReference>
<dbReference type="GO" id="GO:0030170">
    <property type="term" value="F:pyridoxal phosphate binding"/>
    <property type="evidence" value="ECO:0007669"/>
    <property type="project" value="InterPro"/>
</dbReference>
<dbReference type="EMBL" id="CP094984">
    <property type="protein sequence ID" value="UON91885.1"/>
    <property type="molecule type" value="Genomic_DNA"/>
</dbReference>
<evidence type="ECO:0000256" key="1">
    <source>
        <dbReference type="SAM" id="MobiDB-lite"/>
    </source>
</evidence>
<name>A0A9X1S877_9MICC</name>
<evidence type="ECO:0000313" key="4">
    <source>
        <dbReference type="EMBL" id="UON91885.1"/>
    </source>
</evidence>
<dbReference type="PANTHER" id="PTHR36930:SF1">
    <property type="entry name" value="MOSC DOMAIN-CONTAINING PROTEIN"/>
    <property type="match status" value="1"/>
</dbReference>
<dbReference type="PANTHER" id="PTHR36930">
    <property type="entry name" value="METAL-SULFUR CLUSTER BIOSYNTHESIS PROTEINS YUAD-RELATED"/>
    <property type="match status" value="1"/>
</dbReference>
<accession>A0A9X1S877</accession>
<dbReference type="AlphaFoldDB" id="A0A9X1S877"/>